<proteinExistence type="predicted"/>
<comment type="caution">
    <text evidence="1">The sequence shown here is derived from an EMBL/GenBank/DDBJ whole genome shotgun (WGS) entry which is preliminary data.</text>
</comment>
<dbReference type="RefSeq" id="WP_374937172.1">
    <property type="nucleotide sequence ID" value="NZ_JMQC01000008.1"/>
</dbReference>
<reference evidence="1 2" key="1">
    <citation type="submission" date="2014-04" db="EMBL/GenBank/DDBJ databases">
        <authorList>
            <person name="Bishop-Lilly K.A."/>
            <person name="Broomall S.M."/>
            <person name="Chain P.S."/>
            <person name="Chertkov O."/>
            <person name="Coyne S.R."/>
            <person name="Daligault H.E."/>
            <person name="Davenport K.W."/>
            <person name="Erkkila T."/>
            <person name="Frey K.G."/>
            <person name="Gibbons H.S."/>
            <person name="Gu W."/>
            <person name="Jaissle J."/>
            <person name="Johnson S.L."/>
            <person name="Koroleva G.I."/>
            <person name="Ladner J.T."/>
            <person name="Lo C.-C."/>
            <person name="Minogue T.D."/>
            <person name="Munk C."/>
            <person name="Palacios G.F."/>
            <person name="Redden C.L."/>
            <person name="Rosenzweig C.N."/>
            <person name="Scholz M.B."/>
            <person name="Teshima H."/>
            <person name="Xu Y."/>
        </authorList>
    </citation>
    <scope>NUCLEOTIDE SEQUENCE [LARGE SCALE GENOMIC DNA]</scope>
    <source>
        <strain evidence="1 2">BHP</strain>
    </source>
</reference>
<accession>A0A090YRJ8</accession>
<evidence type="ECO:0000313" key="2">
    <source>
        <dbReference type="Proteomes" id="UP000029389"/>
    </source>
</evidence>
<protein>
    <submittedName>
        <fullName evidence="1">Uncharacterized protein</fullName>
    </submittedName>
</protein>
<sequence length="99" mass="11715">MKVFKVSEGEWVCAETEERAKAYYKEQTGFSDEEINEYYEGEVSLQEKMHVDIDDLPEEEKNNFQCGIPYGNMIYVLKSFEWVIKHERITEPCFIATTE</sequence>
<dbReference type="EMBL" id="JMQC01000008">
    <property type="protein sequence ID" value="KFN01469.1"/>
    <property type="molecule type" value="Genomic_DNA"/>
</dbReference>
<dbReference type="AlphaFoldDB" id="A0A090YRJ8"/>
<dbReference type="Proteomes" id="UP000029389">
    <property type="component" value="Unassembled WGS sequence"/>
</dbReference>
<gene>
    <name evidence="1" type="ORF">DJ93_398</name>
</gene>
<organism evidence="1 2">
    <name type="scientific">Bacillus clarus</name>
    <dbReference type="NCBI Taxonomy" id="2338372"/>
    <lineage>
        <taxon>Bacteria</taxon>
        <taxon>Bacillati</taxon>
        <taxon>Bacillota</taxon>
        <taxon>Bacilli</taxon>
        <taxon>Bacillales</taxon>
        <taxon>Bacillaceae</taxon>
        <taxon>Bacillus</taxon>
        <taxon>Bacillus cereus group</taxon>
    </lineage>
</organism>
<evidence type="ECO:0000313" key="1">
    <source>
        <dbReference type="EMBL" id="KFN01469.1"/>
    </source>
</evidence>
<dbReference type="PATRIC" id="fig|1405.8.peg.571"/>
<name>A0A090YRJ8_9BACI</name>